<dbReference type="GO" id="GO:0030488">
    <property type="term" value="P:tRNA methylation"/>
    <property type="evidence" value="ECO:0007669"/>
    <property type="project" value="InterPro"/>
</dbReference>
<dbReference type="Gene3D" id="3.10.330.20">
    <property type="match status" value="1"/>
</dbReference>
<dbReference type="RefSeq" id="WP_096999334.1">
    <property type="nucleotide sequence ID" value="NZ_OBEI01000001.1"/>
</dbReference>
<dbReference type="Pfam" id="PF14801">
    <property type="entry name" value="TrmI-like_N"/>
    <property type="match status" value="1"/>
</dbReference>
<name>A0A285MZ59_9AQUI</name>
<evidence type="ECO:0000259" key="7">
    <source>
        <dbReference type="Pfam" id="PF08704"/>
    </source>
</evidence>
<evidence type="ECO:0000256" key="6">
    <source>
        <dbReference type="PIRSR" id="PIRSR017269-1"/>
    </source>
</evidence>
<protein>
    <recommendedName>
        <fullName evidence="5">tRNA (adenine(58)-N(1))-methyltransferase TrmI</fullName>
        <ecNumber evidence="5">2.1.1.220</ecNumber>
    </recommendedName>
</protein>
<comment type="catalytic activity">
    <reaction evidence="5">
        <text>adenosine(58) in tRNA + S-adenosyl-L-methionine = N(1)-methyladenosine(58) in tRNA + S-adenosyl-L-homocysteine + H(+)</text>
        <dbReference type="Rhea" id="RHEA:43152"/>
        <dbReference type="Rhea" id="RHEA-COMP:10365"/>
        <dbReference type="Rhea" id="RHEA-COMP:10366"/>
        <dbReference type="ChEBI" id="CHEBI:15378"/>
        <dbReference type="ChEBI" id="CHEBI:57856"/>
        <dbReference type="ChEBI" id="CHEBI:59789"/>
        <dbReference type="ChEBI" id="CHEBI:74411"/>
        <dbReference type="ChEBI" id="CHEBI:74491"/>
        <dbReference type="EC" id="2.1.1.220"/>
    </reaction>
</comment>
<dbReference type="PANTHER" id="PTHR12133">
    <property type="entry name" value="TRNA (ADENINE(58)-N(1))-METHYLTRANSFERASE"/>
    <property type="match status" value="1"/>
</dbReference>
<accession>A0A285MZ59</accession>
<dbReference type="Pfam" id="PF08704">
    <property type="entry name" value="GCD14"/>
    <property type="match status" value="1"/>
</dbReference>
<keyword evidence="3 5" id="KW-0949">S-adenosyl-L-methionine</keyword>
<evidence type="ECO:0000256" key="5">
    <source>
        <dbReference type="PIRNR" id="PIRNR017269"/>
    </source>
</evidence>
<proteinExistence type="inferred from homology"/>
<dbReference type="EMBL" id="OBEI01000001">
    <property type="protein sequence ID" value="SNZ02472.1"/>
    <property type="molecule type" value="Genomic_DNA"/>
</dbReference>
<feature type="binding site" evidence="6">
    <location>
        <position position="126"/>
    </location>
    <ligand>
        <name>S-adenosyl-L-methionine</name>
        <dbReference type="ChEBI" id="CHEBI:59789"/>
    </ligand>
</feature>
<reference evidence="9" key="1">
    <citation type="submission" date="2017-09" db="EMBL/GenBank/DDBJ databases">
        <authorList>
            <person name="Varghese N."/>
            <person name="Submissions S."/>
        </authorList>
    </citation>
    <scope>NUCLEOTIDE SEQUENCE [LARGE SCALE GENOMIC DNA]</scope>
    <source>
        <strain evidence="9">DSM 15103</strain>
    </source>
</reference>
<dbReference type="PANTHER" id="PTHR12133:SF1">
    <property type="entry name" value="TRNA (ADENINE(58)-N(1))-METHYLTRANSFERASE, MITOCHONDRIAL"/>
    <property type="match status" value="1"/>
</dbReference>
<keyword evidence="4 5" id="KW-0819">tRNA processing</keyword>
<feature type="binding site" evidence="6">
    <location>
        <begin position="105"/>
        <end position="108"/>
    </location>
    <ligand>
        <name>S-adenosyl-L-methionine</name>
        <dbReference type="ChEBI" id="CHEBI:59789"/>
    </ligand>
</feature>
<comment type="subunit">
    <text evidence="5">Homotetramer composed of a dimer of dimers.</text>
</comment>
<evidence type="ECO:0000313" key="8">
    <source>
        <dbReference type="EMBL" id="SNZ02472.1"/>
    </source>
</evidence>
<organism evidence="8 9">
    <name type="scientific">Persephonella hydrogeniphila</name>
    <dbReference type="NCBI Taxonomy" id="198703"/>
    <lineage>
        <taxon>Bacteria</taxon>
        <taxon>Pseudomonadati</taxon>
        <taxon>Aquificota</taxon>
        <taxon>Aquificia</taxon>
        <taxon>Aquificales</taxon>
        <taxon>Hydrogenothermaceae</taxon>
        <taxon>Persephonella</taxon>
    </lineage>
</organism>
<dbReference type="Gene3D" id="3.40.50.150">
    <property type="entry name" value="Vaccinia Virus protein VP39"/>
    <property type="match status" value="1"/>
</dbReference>
<gene>
    <name evidence="8" type="ORF">SAMN06265182_0129</name>
</gene>
<keyword evidence="2 5" id="KW-0808">Transferase</keyword>
<evidence type="ECO:0000256" key="2">
    <source>
        <dbReference type="ARBA" id="ARBA00022679"/>
    </source>
</evidence>
<dbReference type="InterPro" id="IPR029063">
    <property type="entry name" value="SAM-dependent_MTases_sf"/>
</dbReference>
<sequence length="252" mass="28589">MIKEGDTVQLSDGKNRFFLKVKKGEVFGTHRGNINHEDIIKAGFGGKVKTHKGHTFVILRPTLHDIIMFGIKRKTQIIYPKDSSYITLKLGITDGMKVLESGVGSGGLTIVMANAVKPSGKIYCFEKEEKYIKNAYENIKLAGLENYVEIKHQSLEEPLPENFFDAGFIDVREPWLYIENIKQSLKIGSPIGFLVPTTNQVTSTLESLKKHKFIDLEVVELLERHYKPVPERLRPEDRMVAHTGYLIFGRNS</sequence>
<feature type="domain" description="tRNA (adenine(58)-N(1))-methyltransferase catalytic subunit TRM61 C-terminal" evidence="7">
    <location>
        <begin position="68"/>
        <end position="227"/>
    </location>
</feature>
<dbReference type="GO" id="GO:0160107">
    <property type="term" value="F:tRNA (adenine(58)-N1)-methyltransferase activity"/>
    <property type="evidence" value="ECO:0007669"/>
    <property type="project" value="UniProtKB-EC"/>
</dbReference>
<keyword evidence="1 5" id="KW-0489">Methyltransferase</keyword>
<dbReference type="Proteomes" id="UP000219036">
    <property type="component" value="Unassembled WGS sequence"/>
</dbReference>
<comment type="function">
    <text evidence="5">Catalyzes the S-adenosyl-L-methionine-dependent formation of N(1)-methyladenine at position 58 (m1A58) in tRNA.</text>
</comment>
<evidence type="ECO:0000256" key="4">
    <source>
        <dbReference type="ARBA" id="ARBA00022694"/>
    </source>
</evidence>
<dbReference type="SUPFAM" id="SSF53335">
    <property type="entry name" value="S-adenosyl-L-methionine-dependent methyltransferases"/>
    <property type="match status" value="1"/>
</dbReference>
<dbReference type="InterPro" id="IPR049470">
    <property type="entry name" value="TRM61_C"/>
</dbReference>
<dbReference type="CDD" id="cd02440">
    <property type="entry name" value="AdoMet_MTases"/>
    <property type="match status" value="1"/>
</dbReference>
<dbReference type="PIRSF" id="PIRSF017269">
    <property type="entry name" value="GCD14"/>
    <property type="match status" value="1"/>
</dbReference>
<feature type="binding site" evidence="6">
    <location>
        <position position="170"/>
    </location>
    <ligand>
        <name>S-adenosyl-L-methionine</name>
        <dbReference type="ChEBI" id="CHEBI:59789"/>
    </ligand>
</feature>
<dbReference type="OrthoDB" id="9781391at2"/>
<keyword evidence="9" id="KW-1185">Reference proteome</keyword>
<dbReference type="FunFam" id="3.10.330.20:FF:000003">
    <property type="entry name" value="tRNA (Adenine(58)-N(1))-methyltransferase, mitochondrial isoform X1"/>
    <property type="match status" value="1"/>
</dbReference>
<evidence type="ECO:0000256" key="3">
    <source>
        <dbReference type="ARBA" id="ARBA00022691"/>
    </source>
</evidence>
<evidence type="ECO:0000313" key="9">
    <source>
        <dbReference type="Proteomes" id="UP000219036"/>
    </source>
</evidence>
<dbReference type="AlphaFoldDB" id="A0A285MZ59"/>
<evidence type="ECO:0000256" key="1">
    <source>
        <dbReference type="ARBA" id="ARBA00022603"/>
    </source>
</evidence>
<comment type="similarity">
    <text evidence="5">Belongs to the class I-like SAM-binding methyltransferase superfamily. TRM61 family.</text>
</comment>
<dbReference type="GO" id="GO:0031515">
    <property type="term" value="C:tRNA (m1A) methyltransferase complex"/>
    <property type="evidence" value="ECO:0007669"/>
    <property type="project" value="UniProtKB-UniRule"/>
</dbReference>
<dbReference type="PROSITE" id="PS51620">
    <property type="entry name" value="SAM_TRM61"/>
    <property type="match status" value="1"/>
</dbReference>
<dbReference type="EC" id="2.1.1.220" evidence="5"/>
<dbReference type="InterPro" id="IPR014816">
    <property type="entry name" value="tRNA_MeTrfase_Gcd14"/>
</dbReference>